<keyword evidence="5" id="KW-1185">Reference proteome</keyword>
<evidence type="ECO:0000256" key="2">
    <source>
        <dbReference type="SAM" id="Phobius"/>
    </source>
</evidence>
<dbReference type="Pfam" id="PF00226">
    <property type="entry name" value="DnaJ"/>
    <property type="match status" value="1"/>
</dbReference>
<evidence type="ECO:0000256" key="1">
    <source>
        <dbReference type="SAM" id="MobiDB-lite"/>
    </source>
</evidence>
<accession>A4S4J5</accession>
<keyword evidence="2" id="KW-0472">Membrane</keyword>
<feature type="region of interest" description="Disordered" evidence="1">
    <location>
        <begin position="280"/>
        <end position="300"/>
    </location>
</feature>
<dbReference type="HOGENOM" id="CLU_031328_0_0_1"/>
<dbReference type="GeneID" id="5004573"/>
<dbReference type="PROSITE" id="PS50076">
    <property type="entry name" value="DNAJ_2"/>
    <property type="match status" value="1"/>
</dbReference>
<dbReference type="SUPFAM" id="SSF46565">
    <property type="entry name" value="Chaperone J-domain"/>
    <property type="match status" value="1"/>
</dbReference>
<dbReference type="Proteomes" id="UP000001568">
    <property type="component" value="Chromosome 11"/>
</dbReference>
<dbReference type="InterPro" id="IPR036869">
    <property type="entry name" value="J_dom_sf"/>
</dbReference>
<reference evidence="4 5" key="1">
    <citation type="journal article" date="2007" name="Proc. Natl. Acad. Sci. U.S.A.">
        <title>The tiny eukaryote Ostreococcus provides genomic insights into the paradox of plankton speciation.</title>
        <authorList>
            <person name="Palenik B."/>
            <person name="Grimwood J."/>
            <person name="Aerts A."/>
            <person name="Rouze P."/>
            <person name="Salamov A."/>
            <person name="Putnam N."/>
            <person name="Dupont C."/>
            <person name="Jorgensen R."/>
            <person name="Derelle E."/>
            <person name="Rombauts S."/>
            <person name="Zhou K."/>
            <person name="Otillar R."/>
            <person name="Merchant S.S."/>
            <person name="Podell S."/>
            <person name="Gaasterland T."/>
            <person name="Napoli C."/>
            <person name="Gendler K."/>
            <person name="Manuell A."/>
            <person name="Tai V."/>
            <person name="Vallon O."/>
            <person name="Piganeau G."/>
            <person name="Jancek S."/>
            <person name="Heijde M."/>
            <person name="Jabbari K."/>
            <person name="Bowler C."/>
            <person name="Lohr M."/>
            <person name="Robbens S."/>
            <person name="Werner G."/>
            <person name="Dubchak I."/>
            <person name="Pazour G.J."/>
            <person name="Ren Q."/>
            <person name="Paulsen I."/>
            <person name="Delwiche C."/>
            <person name="Schmutz J."/>
            <person name="Rokhsar D."/>
            <person name="Van de Peer Y."/>
            <person name="Moreau H."/>
            <person name="Grigoriev I.V."/>
        </authorList>
    </citation>
    <scope>NUCLEOTIDE SEQUENCE [LARGE SCALE GENOMIC DNA]</scope>
    <source>
        <strain evidence="4 5">CCE9901</strain>
    </source>
</reference>
<proteinExistence type="predicted"/>
<feature type="transmembrane region" description="Helical" evidence="2">
    <location>
        <begin position="147"/>
        <end position="167"/>
    </location>
</feature>
<dbReference type="SMART" id="SM00271">
    <property type="entry name" value="DnaJ"/>
    <property type="match status" value="1"/>
</dbReference>
<sequence>MDWARARAKAPEGTVVEPFEMRRSMALSLAAARMRDVARAEASEELMKKHKGATSTRDICVEFTTLSRDVYAVYHPVWYVSFEHGYVVDENANKIIQQPREAVVCGVTGLVVSDDLICDHKARALAFSAVAIPASIAAYVWPESAYFFLGQGALASAVAAAGAAVLARQVPKMRQDKIDAVRVHDEERAFARAMRSVGNSEWMDESVQRRRDDAEWRRWRETDKMRWDPDKRRAWAYSILETQIFRFRERQEMRHEMEERAHLADEAARREAEMERKYGANWKRSRGDDAHGAPSGRHPGFSRDIHGFYKTLRLDAKLGHATEEEIKAAFRLVALETHPDKVAGDASAKKRAAERFQLAQKAYAVLGNKFERTAYDRK</sequence>
<dbReference type="AlphaFoldDB" id="A4S4J5"/>
<dbReference type="InterPro" id="IPR050817">
    <property type="entry name" value="DjlA_DnaK_co-chaperone"/>
</dbReference>
<gene>
    <name evidence="4" type="ORF">OSTLU_26431</name>
</gene>
<evidence type="ECO:0000313" key="5">
    <source>
        <dbReference type="Proteomes" id="UP000001568"/>
    </source>
</evidence>
<feature type="transmembrane region" description="Helical" evidence="2">
    <location>
        <begin position="124"/>
        <end position="141"/>
    </location>
</feature>
<keyword evidence="2" id="KW-1133">Transmembrane helix</keyword>
<dbReference type="Gramene" id="ABO98742">
    <property type="protein sequence ID" value="ABO98742"/>
    <property type="gene ID" value="OSTLU_26431"/>
</dbReference>
<dbReference type="KEGG" id="olu:OSTLU_26431"/>
<dbReference type="EMBL" id="CP000591">
    <property type="protein sequence ID" value="ABO98742.1"/>
    <property type="molecule type" value="Genomic_DNA"/>
</dbReference>
<dbReference type="InterPro" id="IPR018253">
    <property type="entry name" value="DnaJ_domain_CS"/>
</dbReference>
<name>A4S4J5_OSTLU</name>
<dbReference type="STRING" id="436017.A4S4J5"/>
<protein>
    <recommendedName>
        <fullName evidence="3">J domain-containing protein</fullName>
    </recommendedName>
</protein>
<evidence type="ECO:0000313" key="4">
    <source>
        <dbReference type="EMBL" id="ABO98742.1"/>
    </source>
</evidence>
<dbReference type="eggNOG" id="ENOG502S902">
    <property type="taxonomic scope" value="Eukaryota"/>
</dbReference>
<dbReference type="OrthoDB" id="10250354at2759"/>
<evidence type="ECO:0000259" key="3">
    <source>
        <dbReference type="PROSITE" id="PS50076"/>
    </source>
</evidence>
<dbReference type="PANTHER" id="PTHR24074">
    <property type="entry name" value="CO-CHAPERONE PROTEIN DJLA"/>
    <property type="match status" value="1"/>
</dbReference>
<feature type="domain" description="J" evidence="3">
    <location>
        <begin position="307"/>
        <end position="378"/>
    </location>
</feature>
<dbReference type="RefSeq" id="XP_001420449.1">
    <property type="nucleotide sequence ID" value="XM_001420412.1"/>
</dbReference>
<dbReference type="Gene3D" id="1.10.287.110">
    <property type="entry name" value="DnaJ domain"/>
    <property type="match status" value="1"/>
</dbReference>
<dbReference type="CDD" id="cd06257">
    <property type="entry name" value="DnaJ"/>
    <property type="match status" value="1"/>
</dbReference>
<dbReference type="InterPro" id="IPR001623">
    <property type="entry name" value="DnaJ_domain"/>
</dbReference>
<dbReference type="PRINTS" id="PR00625">
    <property type="entry name" value="JDOMAIN"/>
</dbReference>
<keyword evidence="2" id="KW-0812">Transmembrane</keyword>
<organism evidence="4 5">
    <name type="scientific">Ostreococcus lucimarinus (strain CCE9901)</name>
    <dbReference type="NCBI Taxonomy" id="436017"/>
    <lineage>
        <taxon>Eukaryota</taxon>
        <taxon>Viridiplantae</taxon>
        <taxon>Chlorophyta</taxon>
        <taxon>Mamiellophyceae</taxon>
        <taxon>Mamiellales</taxon>
        <taxon>Bathycoccaceae</taxon>
        <taxon>Ostreococcus</taxon>
    </lineage>
</organism>
<dbReference type="PROSITE" id="PS00636">
    <property type="entry name" value="DNAJ_1"/>
    <property type="match status" value="1"/>
</dbReference>